<comment type="caution">
    <text evidence="1">The sequence shown here is derived from an EMBL/GenBank/DDBJ whole genome shotgun (WGS) entry which is preliminary data.</text>
</comment>
<organism evidence="1 2">
    <name type="scientific">Ureibacillus yapensis</name>
    <dbReference type="NCBI Taxonomy" id="2304605"/>
    <lineage>
        <taxon>Bacteria</taxon>
        <taxon>Bacillati</taxon>
        <taxon>Bacillota</taxon>
        <taxon>Bacilli</taxon>
        <taxon>Bacillales</taxon>
        <taxon>Caryophanaceae</taxon>
        <taxon>Ureibacillus</taxon>
    </lineage>
</organism>
<keyword evidence="2" id="KW-1185">Reference proteome</keyword>
<dbReference type="GO" id="GO:0008483">
    <property type="term" value="F:transaminase activity"/>
    <property type="evidence" value="ECO:0007669"/>
    <property type="project" value="UniProtKB-KW"/>
</dbReference>
<dbReference type="RefSeq" id="WP_118875985.1">
    <property type="nucleotide sequence ID" value="NZ_QWEI01000003.1"/>
</dbReference>
<dbReference type="EMBL" id="QWEI01000003">
    <property type="protein sequence ID" value="RHW37599.1"/>
    <property type="molecule type" value="Genomic_DNA"/>
</dbReference>
<protein>
    <submittedName>
        <fullName evidence="1">Branched-chain amino acid aminotransferase</fullName>
    </submittedName>
</protein>
<evidence type="ECO:0000313" key="1">
    <source>
        <dbReference type="EMBL" id="RHW37599.1"/>
    </source>
</evidence>
<gene>
    <name evidence="1" type="ORF">D1B33_08720</name>
</gene>
<name>A0A396S922_9BACL</name>
<sequence>MELNLNDVTIERCLKDTEEVIAKEEVSFLNTPLNYLNQHMEEFIFIESEAFHGMKTESLSFEVDDVFKTYMVLFGFQVQKKYASTIKAYLEEHLHGENIYASYIFSGEDGLWDVNLPLNNVEGFTEEMTFNEAISLIYNFAAKLVHTIEQQ</sequence>
<dbReference type="Proteomes" id="UP000265692">
    <property type="component" value="Unassembled WGS sequence"/>
</dbReference>
<accession>A0A396S922</accession>
<reference evidence="1 2" key="1">
    <citation type="submission" date="2018-08" db="EMBL/GenBank/DDBJ databases">
        <title>Lysinibacillus sp. YLB-03 draft genome sequence.</title>
        <authorList>
            <person name="Yu L."/>
        </authorList>
    </citation>
    <scope>NUCLEOTIDE SEQUENCE [LARGE SCALE GENOMIC DNA]</scope>
    <source>
        <strain evidence="1 2">YLB-03</strain>
    </source>
</reference>
<keyword evidence="1" id="KW-0808">Transferase</keyword>
<dbReference type="OrthoDB" id="2436979at2"/>
<proteinExistence type="predicted"/>
<keyword evidence="1" id="KW-0032">Aminotransferase</keyword>
<dbReference type="AlphaFoldDB" id="A0A396S922"/>
<evidence type="ECO:0000313" key="2">
    <source>
        <dbReference type="Proteomes" id="UP000265692"/>
    </source>
</evidence>